<gene>
    <name evidence="1" type="ORF">MEUPH1_LOCUS29308</name>
</gene>
<dbReference type="EMBL" id="CARXXK010001373">
    <property type="protein sequence ID" value="CAI6375863.1"/>
    <property type="molecule type" value="Genomic_DNA"/>
</dbReference>
<organism evidence="1 2">
    <name type="scientific">Macrosiphum euphorbiae</name>
    <name type="common">potato aphid</name>
    <dbReference type="NCBI Taxonomy" id="13131"/>
    <lineage>
        <taxon>Eukaryota</taxon>
        <taxon>Metazoa</taxon>
        <taxon>Ecdysozoa</taxon>
        <taxon>Arthropoda</taxon>
        <taxon>Hexapoda</taxon>
        <taxon>Insecta</taxon>
        <taxon>Pterygota</taxon>
        <taxon>Neoptera</taxon>
        <taxon>Paraneoptera</taxon>
        <taxon>Hemiptera</taxon>
        <taxon>Sternorrhyncha</taxon>
        <taxon>Aphidomorpha</taxon>
        <taxon>Aphidoidea</taxon>
        <taxon>Aphididae</taxon>
        <taxon>Macrosiphini</taxon>
        <taxon>Macrosiphum</taxon>
    </lineage>
</organism>
<dbReference type="AlphaFoldDB" id="A0AAV0Y518"/>
<accession>A0AAV0Y518</accession>
<evidence type="ECO:0000313" key="2">
    <source>
        <dbReference type="Proteomes" id="UP001160148"/>
    </source>
</evidence>
<evidence type="ECO:0000313" key="1">
    <source>
        <dbReference type="EMBL" id="CAI6375863.1"/>
    </source>
</evidence>
<proteinExistence type="predicted"/>
<sequence>MIQTNSRGHDQCIRSGVAKTLQHSEETALKFYQVPGTDEALRIDTADQTARFEEEVMKEFDDIFAPEPYINLNNGAQVREKLIESTAYTMHPTAVISDGFIKKIQRQFNRSVLDSRVDIIYEYAVQYHTADNIDKRTLTDLTREKKIHFVTQDIDVVGTIEIKTETPRTS</sequence>
<name>A0AAV0Y518_9HEMI</name>
<protein>
    <submittedName>
        <fullName evidence="1">Uncharacterized protein</fullName>
    </submittedName>
</protein>
<keyword evidence="2" id="KW-1185">Reference proteome</keyword>
<comment type="caution">
    <text evidence="1">The sequence shown here is derived from an EMBL/GenBank/DDBJ whole genome shotgun (WGS) entry which is preliminary data.</text>
</comment>
<dbReference type="Proteomes" id="UP001160148">
    <property type="component" value="Unassembled WGS sequence"/>
</dbReference>
<reference evidence="1 2" key="1">
    <citation type="submission" date="2023-01" db="EMBL/GenBank/DDBJ databases">
        <authorList>
            <person name="Whitehead M."/>
        </authorList>
    </citation>
    <scope>NUCLEOTIDE SEQUENCE [LARGE SCALE GENOMIC DNA]</scope>
</reference>